<feature type="signal peptide" evidence="1">
    <location>
        <begin position="1"/>
        <end position="23"/>
    </location>
</feature>
<protein>
    <submittedName>
        <fullName evidence="2">Uncharacterized protein</fullName>
    </submittedName>
</protein>
<proteinExistence type="predicted"/>
<keyword evidence="1" id="KW-0732">Signal</keyword>
<keyword evidence="3" id="KW-1185">Reference proteome</keyword>
<dbReference type="Proteomes" id="UP000196655">
    <property type="component" value="Unassembled WGS sequence"/>
</dbReference>
<evidence type="ECO:0000256" key="1">
    <source>
        <dbReference type="SAM" id="SignalP"/>
    </source>
</evidence>
<gene>
    <name evidence="2" type="ORF">BWR60_32745</name>
</gene>
<comment type="caution">
    <text evidence="2">The sequence shown here is derived from an EMBL/GenBank/DDBJ whole genome shotgun (WGS) entry which is preliminary data.</text>
</comment>
<dbReference type="EMBL" id="NHON01000124">
    <property type="protein sequence ID" value="OWJ59050.1"/>
    <property type="molecule type" value="Genomic_DNA"/>
</dbReference>
<dbReference type="RefSeq" id="WP_088156969.1">
    <property type="nucleotide sequence ID" value="NZ_NHON01000124.1"/>
</dbReference>
<evidence type="ECO:0000313" key="3">
    <source>
        <dbReference type="Proteomes" id="UP000196655"/>
    </source>
</evidence>
<feature type="chain" id="PRO_5013165913" evidence="1">
    <location>
        <begin position="24"/>
        <end position="259"/>
    </location>
</feature>
<dbReference type="OrthoDB" id="4764618at2"/>
<accession>A0A211Z1C8</accession>
<reference evidence="3" key="1">
    <citation type="submission" date="2017-05" db="EMBL/GenBank/DDBJ databases">
        <authorList>
            <person name="Macchi M."/>
            <person name="Festa S."/>
            <person name="Coppotelli B.M."/>
            <person name="Morelli I.S."/>
        </authorList>
    </citation>
    <scope>NUCLEOTIDE SEQUENCE [LARGE SCALE GENOMIC DNA]</scope>
    <source>
        <strain evidence="3">I</strain>
    </source>
</reference>
<evidence type="ECO:0000313" key="2">
    <source>
        <dbReference type="EMBL" id="OWJ59050.1"/>
    </source>
</evidence>
<sequence>MGWVLAGIAAALLMVLPAGSGHAEDDAALRAELLRSMRQGYAEAGPGAPNLLDLLSDRFPADLDTLMNTVVAAYKAQRPPDEVKTAVARTFVTIQARDGDRILSAPDADLAAVIATQADIVRTVGEGDGALCKALVSSGPAMAAPTPEIGRLFLARLHQILTAIADGRDRPVPARAMQDQDYRDFALAAQQRGTDIKAWSVLAADEMAGAKPGDVCRALRSTYEAALAAEGDLGGRIRADMAHDLLVTDLETYRPALEK</sequence>
<organism evidence="2 3">
    <name type="scientific">Inquilinus limosus</name>
    <dbReference type="NCBI Taxonomy" id="171674"/>
    <lineage>
        <taxon>Bacteria</taxon>
        <taxon>Pseudomonadati</taxon>
        <taxon>Pseudomonadota</taxon>
        <taxon>Alphaproteobacteria</taxon>
        <taxon>Rhodospirillales</taxon>
        <taxon>Rhodospirillaceae</taxon>
        <taxon>Inquilinus</taxon>
    </lineage>
</organism>
<name>A0A211Z1C8_9PROT</name>
<dbReference type="AlphaFoldDB" id="A0A211Z1C8"/>